<dbReference type="PATRIC" id="fig|1029822.3.peg.620"/>
<reference evidence="3 4" key="1">
    <citation type="journal article" date="2011" name="J. Bacteriol.">
        <title>Genome Sequence of Lactobacillus salivarius NIAS840, Isolated from Chicken Intestine.</title>
        <authorList>
            <person name="Ham J.S."/>
            <person name="Kim H.W."/>
            <person name="Seol K.H."/>
            <person name="Jang A."/>
            <person name="Jeong S.G."/>
            <person name="Oh M.H."/>
            <person name="Kim D.H."/>
            <person name="Kang D.K."/>
            <person name="Kim G.B."/>
            <person name="Cha C.J."/>
        </authorList>
    </citation>
    <scope>NUCLEOTIDE SEQUENCE [LARGE SCALE GENOMIC DNA]</scope>
    <source>
        <strain evidence="3 4">NIAS840</strain>
    </source>
</reference>
<keyword evidence="2" id="KW-0677">Repeat</keyword>
<proteinExistence type="predicted"/>
<dbReference type="GO" id="GO:0016740">
    <property type="term" value="F:transferase activity"/>
    <property type="evidence" value="ECO:0007669"/>
    <property type="project" value="UniProtKB-KW"/>
</dbReference>
<evidence type="ECO:0000313" key="3">
    <source>
        <dbReference type="EMBL" id="EGL98905.1"/>
    </source>
</evidence>
<protein>
    <submittedName>
        <fullName evidence="3">Acetyltransferase, CYSE/LACA/LPXA/NODL family</fullName>
    </submittedName>
</protein>
<comment type="caution">
    <text evidence="3">The sequence shown here is derived from an EMBL/GenBank/DDBJ whole genome shotgun (WGS) entry which is preliminary data.</text>
</comment>
<dbReference type="PANTHER" id="PTHR43300">
    <property type="entry name" value="ACETYLTRANSFERASE"/>
    <property type="match status" value="1"/>
</dbReference>
<dbReference type="Pfam" id="PF00132">
    <property type="entry name" value="Hexapep"/>
    <property type="match status" value="1"/>
</dbReference>
<keyword evidence="1 3" id="KW-0808">Transferase</keyword>
<dbReference type="AlphaFoldDB" id="F5VDI7"/>
<name>F5VDI7_9LACO</name>
<dbReference type="InterPro" id="IPR050179">
    <property type="entry name" value="Trans_hexapeptide_repeat"/>
</dbReference>
<dbReference type="SUPFAM" id="SSF51161">
    <property type="entry name" value="Trimeric LpxA-like enzymes"/>
    <property type="match status" value="1"/>
</dbReference>
<dbReference type="Gene3D" id="2.160.10.10">
    <property type="entry name" value="Hexapeptide repeat proteins"/>
    <property type="match status" value="1"/>
</dbReference>
<dbReference type="InterPro" id="IPR011004">
    <property type="entry name" value="Trimer_LpxA-like_sf"/>
</dbReference>
<dbReference type="CDD" id="cd03349">
    <property type="entry name" value="LbH_XAT"/>
    <property type="match status" value="1"/>
</dbReference>
<accession>F5VDI7</accession>
<evidence type="ECO:0000313" key="4">
    <source>
        <dbReference type="Proteomes" id="UP000006227"/>
    </source>
</evidence>
<evidence type="ECO:0000256" key="1">
    <source>
        <dbReference type="ARBA" id="ARBA00022679"/>
    </source>
</evidence>
<evidence type="ECO:0000256" key="2">
    <source>
        <dbReference type="ARBA" id="ARBA00022737"/>
    </source>
</evidence>
<organism evidence="3 4">
    <name type="scientific">Ligilactobacillus salivarius NIAS840</name>
    <dbReference type="NCBI Taxonomy" id="1029822"/>
    <lineage>
        <taxon>Bacteria</taxon>
        <taxon>Bacillati</taxon>
        <taxon>Bacillota</taxon>
        <taxon>Bacilli</taxon>
        <taxon>Lactobacillales</taxon>
        <taxon>Lactobacillaceae</taxon>
        <taxon>Ligilactobacillus</taxon>
    </lineage>
</organism>
<dbReference type="Proteomes" id="UP000006227">
    <property type="component" value="Unassembled WGS sequence"/>
</dbReference>
<dbReference type="InterPro" id="IPR001451">
    <property type="entry name" value="Hexapep"/>
</dbReference>
<dbReference type="PANTHER" id="PTHR43300:SF11">
    <property type="entry name" value="ACETYLTRANSFERASE RV3034C-RELATED"/>
    <property type="match status" value="1"/>
</dbReference>
<gene>
    <name evidence="3" type="ORF">NIAS840_00621</name>
</gene>
<dbReference type="PROSITE" id="PS00101">
    <property type="entry name" value="HEXAPEP_TRANSFERASES"/>
    <property type="match status" value="1"/>
</dbReference>
<dbReference type="EMBL" id="AFMN01000001">
    <property type="protein sequence ID" value="EGL98905.1"/>
    <property type="molecule type" value="Genomic_DNA"/>
</dbReference>
<sequence>MNGANHRMDGSTYPFNIFGHGWEKHTPTLDMLPLKGDTIVGNDVWIGLDATIMPGVKIGDGAIIAAKSVVTKDVDPFTIVGGNPAKQIKKRFSESKIQELLKIKWWDFEDQVISDNIDAILSLDVEALNNISKEND</sequence>
<dbReference type="InterPro" id="IPR018357">
    <property type="entry name" value="Hexapep_transf_CS"/>
</dbReference>